<keyword evidence="1" id="KW-0433">Leucine-rich repeat</keyword>
<evidence type="ECO:0000256" key="2">
    <source>
        <dbReference type="ARBA" id="ARBA00022737"/>
    </source>
</evidence>
<reference evidence="3" key="1">
    <citation type="submission" date="2019-03" db="EMBL/GenBank/DDBJ databases">
        <authorList>
            <person name="Mank J."/>
            <person name="Almeida P."/>
        </authorList>
    </citation>
    <scope>NUCLEOTIDE SEQUENCE</scope>
    <source>
        <strain evidence="3">78183</strain>
    </source>
</reference>
<proteinExistence type="predicted"/>
<name>A0A6N2KQE1_SALVM</name>
<gene>
    <name evidence="3" type="ORF">SVIM_LOCUS59920</name>
</gene>
<evidence type="ECO:0000313" key="3">
    <source>
        <dbReference type="EMBL" id="VFU25450.1"/>
    </source>
</evidence>
<protein>
    <recommendedName>
        <fullName evidence="4">NB-ARC domain-containing protein</fullName>
    </recommendedName>
</protein>
<dbReference type="EMBL" id="CAADRP010000225">
    <property type="protein sequence ID" value="VFU25450.1"/>
    <property type="molecule type" value="Genomic_DNA"/>
</dbReference>
<dbReference type="PANTHER" id="PTHR11017">
    <property type="entry name" value="LEUCINE-RICH REPEAT-CONTAINING PROTEIN"/>
    <property type="match status" value="1"/>
</dbReference>
<dbReference type="GO" id="GO:0006952">
    <property type="term" value="P:defense response"/>
    <property type="evidence" value="ECO:0007669"/>
    <property type="project" value="InterPro"/>
</dbReference>
<accession>A0A6N2KQE1</accession>
<dbReference type="AlphaFoldDB" id="A0A6N2KQE1"/>
<dbReference type="InterPro" id="IPR044974">
    <property type="entry name" value="Disease_R_plants"/>
</dbReference>
<sequence length="317" mass="36779">MRHLKLLQITGAHLTGSYSLLPRELIWLCWLECPLKSLPSDFHLSDLVILDMQKSKVRKLWKGTKCFEFGEVLQLKESSRKHGQLKISSNSQFGEIQHFLVQRCENLLSISEFTSNLASLSIGRCTAIERVIAPLRSKRFEYWSYGECPNLIEAQDSNLYEDEDLRDNNLSEDEDIRDYFKRSSNGATLKDKDGFEFFDKKAVLNFGRNSTKLSWINRDYFSGFELESLQGVEEVELNVKVRGSSDAPKCWVEKCGVHLIMVKEKASTPDDWKQIFEYASTPDNQRMQSILIRELQEGKIIGYKEDEFFDHFDKNNS</sequence>
<evidence type="ECO:0000256" key="1">
    <source>
        <dbReference type="ARBA" id="ARBA00022614"/>
    </source>
</evidence>
<evidence type="ECO:0008006" key="4">
    <source>
        <dbReference type="Google" id="ProtNLM"/>
    </source>
</evidence>
<organism evidence="3">
    <name type="scientific">Salix viminalis</name>
    <name type="common">Common osier</name>
    <name type="synonym">Basket willow</name>
    <dbReference type="NCBI Taxonomy" id="40686"/>
    <lineage>
        <taxon>Eukaryota</taxon>
        <taxon>Viridiplantae</taxon>
        <taxon>Streptophyta</taxon>
        <taxon>Embryophyta</taxon>
        <taxon>Tracheophyta</taxon>
        <taxon>Spermatophyta</taxon>
        <taxon>Magnoliopsida</taxon>
        <taxon>eudicotyledons</taxon>
        <taxon>Gunneridae</taxon>
        <taxon>Pentapetalae</taxon>
        <taxon>rosids</taxon>
        <taxon>fabids</taxon>
        <taxon>Malpighiales</taxon>
        <taxon>Salicaceae</taxon>
        <taxon>Saliceae</taxon>
        <taxon>Salix</taxon>
    </lineage>
</organism>
<dbReference type="PANTHER" id="PTHR11017:SF570">
    <property type="entry name" value="DISEASE RESISTANCE PROTEIN (TIR-NBS CLASS)-RELATED"/>
    <property type="match status" value="1"/>
</dbReference>
<dbReference type="SUPFAM" id="SSF52058">
    <property type="entry name" value="L domain-like"/>
    <property type="match status" value="1"/>
</dbReference>
<dbReference type="Pfam" id="PF07725">
    <property type="entry name" value="LRR_3"/>
    <property type="match status" value="1"/>
</dbReference>
<dbReference type="InterPro" id="IPR011713">
    <property type="entry name" value="Leu-rich_rpt_3"/>
</dbReference>
<keyword evidence="2" id="KW-0677">Repeat</keyword>